<feature type="region of interest" description="Disordered" evidence="1">
    <location>
        <begin position="1"/>
        <end position="31"/>
    </location>
</feature>
<keyword evidence="3" id="KW-1185">Reference proteome</keyword>
<evidence type="ECO:0000256" key="1">
    <source>
        <dbReference type="SAM" id="MobiDB-lite"/>
    </source>
</evidence>
<reference evidence="2" key="2">
    <citation type="submission" date="2023-02" db="EMBL/GenBank/DDBJ databases">
        <authorList>
            <consortium name="DOE Joint Genome Institute"/>
            <person name="Mondo S.J."/>
            <person name="Chang Y."/>
            <person name="Wang Y."/>
            <person name="Ahrendt S."/>
            <person name="Andreopoulos W."/>
            <person name="Barry K."/>
            <person name="Beard J."/>
            <person name="Benny G.L."/>
            <person name="Blankenship S."/>
            <person name="Bonito G."/>
            <person name="Cuomo C."/>
            <person name="Desiro A."/>
            <person name="Gervers K.A."/>
            <person name="Hundley H."/>
            <person name="Kuo A."/>
            <person name="LaButti K."/>
            <person name="Lang B.F."/>
            <person name="Lipzen A."/>
            <person name="O'Donnell K."/>
            <person name="Pangilinan J."/>
            <person name="Reynolds N."/>
            <person name="Sandor L."/>
            <person name="Smith M.W."/>
            <person name="Tsang A."/>
            <person name="Grigoriev I.V."/>
            <person name="Stajich J.E."/>
            <person name="Spatafora J.W."/>
        </authorList>
    </citation>
    <scope>NUCLEOTIDE SEQUENCE</scope>
    <source>
        <strain evidence="2">RSA 2281</strain>
    </source>
</reference>
<name>A0AAD5K848_9FUNG</name>
<feature type="compositionally biased region" description="Polar residues" evidence="1">
    <location>
        <begin position="22"/>
        <end position="31"/>
    </location>
</feature>
<comment type="caution">
    <text evidence="2">The sequence shown here is derived from an EMBL/GenBank/DDBJ whole genome shotgun (WGS) entry which is preliminary data.</text>
</comment>
<evidence type="ECO:0000313" key="2">
    <source>
        <dbReference type="EMBL" id="KAI9274280.1"/>
    </source>
</evidence>
<dbReference type="AlphaFoldDB" id="A0AAD5K848"/>
<protein>
    <submittedName>
        <fullName evidence="2">Uncharacterized protein</fullName>
    </submittedName>
</protein>
<feature type="compositionally biased region" description="Polar residues" evidence="1">
    <location>
        <begin position="1"/>
        <end position="13"/>
    </location>
</feature>
<reference evidence="2" key="1">
    <citation type="journal article" date="2022" name="IScience">
        <title>Evolution of zygomycete secretomes and the origins of terrestrial fungal ecologies.</title>
        <authorList>
            <person name="Chang Y."/>
            <person name="Wang Y."/>
            <person name="Mondo S."/>
            <person name="Ahrendt S."/>
            <person name="Andreopoulos W."/>
            <person name="Barry K."/>
            <person name="Beard J."/>
            <person name="Benny G.L."/>
            <person name="Blankenship S."/>
            <person name="Bonito G."/>
            <person name="Cuomo C."/>
            <person name="Desiro A."/>
            <person name="Gervers K.A."/>
            <person name="Hundley H."/>
            <person name="Kuo A."/>
            <person name="LaButti K."/>
            <person name="Lang B.F."/>
            <person name="Lipzen A."/>
            <person name="O'Donnell K."/>
            <person name="Pangilinan J."/>
            <person name="Reynolds N."/>
            <person name="Sandor L."/>
            <person name="Smith M.E."/>
            <person name="Tsang A."/>
            <person name="Grigoriev I.V."/>
            <person name="Stajich J.E."/>
            <person name="Spatafora J.W."/>
        </authorList>
    </citation>
    <scope>NUCLEOTIDE SEQUENCE</scope>
    <source>
        <strain evidence="2">RSA 2281</strain>
    </source>
</reference>
<evidence type="ECO:0000313" key="3">
    <source>
        <dbReference type="Proteomes" id="UP001209540"/>
    </source>
</evidence>
<dbReference type="EMBL" id="JAIXMP010000004">
    <property type="protein sequence ID" value="KAI9274280.1"/>
    <property type="molecule type" value="Genomic_DNA"/>
</dbReference>
<organism evidence="2 3">
    <name type="scientific">Phascolomyces articulosus</name>
    <dbReference type="NCBI Taxonomy" id="60185"/>
    <lineage>
        <taxon>Eukaryota</taxon>
        <taxon>Fungi</taxon>
        <taxon>Fungi incertae sedis</taxon>
        <taxon>Mucoromycota</taxon>
        <taxon>Mucoromycotina</taxon>
        <taxon>Mucoromycetes</taxon>
        <taxon>Mucorales</taxon>
        <taxon>Lichtheimiaceae</taxon>
        <taxon>Phascolomyces</taxon>
    </lineage>
</organism>
<accession>A0AAD5K848</accession>
<gene>
    <name evidence="2" type="ORF">BDA99DRAFT_497056</name>
</gene>
<sequence length="66" mass="7388">MINNLEETNTNSRAIIKKNNNKPKLSSGFLQLNQNGNSMNSFLSFSQPSVQPFTILPRNSISDFTV</sequence>
<dbReference type="Proteomes" id="UP001209540">
    <property type="component" value="Unassembled WGS sequence"/>
</dbReference>
<proteinExistence type="predicted"/>